<organism evidence="1 2">
    <name type="scientific">Neobacillus ginsengisoli</name>
    <dbReference type="NCBI Taxonomy" id="904295"/>
    <lineage>
        <taxon>Bacteria</taxon>
        <taxon>Bacillati</taxon>
        <taxon>Bacillota</taxon>
        <taxon>Bacilli</taxon>
        <taxon>Bacillales</taxon>
        <taxon>Bacillaceae</taxon>
        <taxon>Neobacillus</taxon>
    </lineage>
</organism>
<proteinExistence type="predicted"/>
<dbReference type="RefSeq" id="WP_307408920.1">
    <property type="nucleotide sequence ID" value="NZ_JAUSTW010000004.1"/>
</dbReference>
<dbReference type="EMBL" id="JAUSTW010000004">
    <property type="protein sequence ID" value="MDQ0199728.1"/>
    <property type="molecule type" value="Genomic_DNA"/>
</dbReference>
<keyword evidence="2" id="KW-1185">Reference proteome</keyword>
<comment type="caution">
    <text evidence="1">The sequence shown here is derived from an EMBL/GenBank/DDBJ whole genome shotgun (WGS) entry which is preliminary data.</text>
</comment>
<accession>A0ABT9XVX7</accession>
<evidence type="ECO:0000313" key="1">
    <source>
        <dbReference type="EMBL" id="MDQ0199728.1"/>
    </source>
</evidence>
<sequence>MKNEEKDDLTLEEEEKKALLELIKMQNEALKRVYNNTLNKEKED</sequence>
<protein>
    <submittedName>
        <fullName evidence="1">Uncharacterized protein</fullName>
    </submittedName>
</protein>
<name>A0ABT9XVX7_9BACI</name>
<gene>
    <name evidence="1" type="ORF">J2S10_002910</name>
</gene>
<reference evidence="1 2" key="1">
    <citation type="submission" date="2023-07" db="EMBL/GenBank/DDBJ databases">
        <title>Genomic Encyclopedia of Type Strains, Phase IV (KMG-IV): sequencing the most valuable type-strain genomes for metagenomic binning, comparative biology and taxonomic classification.</title>
        <authorList>
            <person name="Goeker M."/>
        </authorList>
    </citation>
    <scope>NUCLEOTIDE SEQUENCE [LARGE SCALE GENOMIC DNA]</scope>
    <source>
        <strain evidence="1 2">DSM 27594</strain>
    </source>
</reference>
<dbReference type="Proteomes" id="UP001224122">
    <property type="component" value="Unassembled WGS sequence"/>
</dbReference>
<evidence type="ECO:0000313" key="2">
    <source>
        <dbReference type="Proteomes" id="UP001224122"/>
    </source>
</evidence>